<organism evidence="1">
    <name type="scientific">Oryza barthii</name>
    <dbReference type="NCBI Taxonomy" id="65489"/>
    <lineage>
        <taxon>Eukaryota</taxon>
        <taxon>Viridiplantae</taxon>
        <taxon>Streptophyta</taxon>
        <taxon>Embryophyta</taxon>
        <taxon>Tracheophyta</taxon>
        <taxon>Spermatophyta</taxon>
        <taxon>Magnoliopsida</taxon>
        <taxon>Liliopsida</taxon>
        <taxon>Poales</taxon>
        <taxon>Poaceae</taxon>
        <taxon>BOP clade</taxon>
        <taxon>Oryzoideae</taxon>
        <taxon>Oryzeae</taxon>
        <taxon>Oryzinae</taxon>
        <taxon>Oryza</taxon>
    </lineage>
</organism>
<evidence type="ECO:0000313" key="1">
    <source>
        <dbReference type="EnsemblPlants" id="OBART05G26120.1"/>
    </source>
</evidence>
<protein>
    <submittedName>
        <fullName evidence="1">Uncharacterized protein</fullName>
    </submittedName>
</protein>
<reference evidence="1" key="1">
    <citation type="journal article" date="2009" name="Rice">
        <title>De Novo Next Generation Sequencing of Plant Genomes.</title>
        <authorList>
            <person name="Rounsley S."/>
            <person name="Marri P.R."/>
            <person name="Yu Y."/>
            <person name="He R."/>
            <person name="Sisneros N."/>
            <person name="Goicoechea J.L."/>
            <person name="Lee S.J."/>
            <person name="Angelova A."/>
            <person name="Kudrna D."/>
            <person name="Luo M."/>
            <person name="Affourtit J."/>
            <person name="Desany B."/>
            <person name="Knight J."/>
            <person name="Niazi F."/>
            <person name="Egholm M."/>
            <person name="Wing R.A."/>
        </authorList>
    </citation>
    <scope>NUCLEOTIDE SEQUENCE [LARGE SCALE GENOMIC DNA]</scope>
    <source>
        <strain evidence="1">cv. IRGC 105608</strain>
    </source>
</reference>
<dbReference type="AlphaFoldDB" id="A0A0D3GAY3"/>
<accession>A0A0D3GAY3</accession>
<sequence length="182" mass="19919">MCCHPATSACARACRSCTGCRRCRSRRRWRRCVNGGGRTGRWARGTCGASWRARAPRPRRRRAMPLPLCHRVASSGLVERWHAWIFFFFFTSGPVSLRLVLGELHSPGLDRLDVIGEVFVVAADLLSGLDASHGAGHLVPPVGRVLAVVGERLLEHLVLLPAPLGLRVGGGAPGPRHLQEWP</sequence>
<dbReference type="PaxDb" id="65489-OBART05G26120.1"/>
<reference evidence="1" key="2">
    <citation type="submission" date="2015-03" db="UniProtKB">
        <authorList>
            <consortium name="EnsemblPlants"/>
        </authorList>
    </citation>
    <scope>IDENTIFICATION</scope>
</reference>
<dbReference type="EnsemblPlants" id="OBART05G26120.1">
    <property type="protein sequence ID" value="OBART05G26120.1"/>
    <property type="gene ID" value="OBART05G26120"/>
</dbReference>
<dbReference type="Proteomes" id="UP000026960">
    <property type="component" value="Chromosome 5"/>
</dbReference>
<keyword evidence="2" id="KW-1185">Reference proteome</keyword>
<proteinExistence type="predicted"/>
<dbReference type="HOGENOM" id="CLU_1478714_0_0_1"/>
<evidence type="ECO:0000313" key="2">
    <source>
        <dbReference type="Proteomes" id="UP000026960"/>
    </source>
</evidence>
<name>A0A0D3GAY3_9ORYZ</name>
<dbReference type="Gramene" id="OBART05G26120.1">
    <property type="protein sequence ID" value="OBART05G26120.1"/>
    <property type="gene ID" value="OBART05G26120"/>
</dbReference>